<feature type="region of interest" description="Disordered" evidence="1">
    <location>
        <begin position="93"/>
        <end position="143"/>
    </location>
</feature>
<dbReference type="Proteomes" id="UP001437256">
    <property type="component" value="Unassembled WGS sequence"/>
</dbReference>
<evidence type="ECO:0000313" key="2">
    <source>
        <dbReference type="EMBL" id="KAL0071241.1"/>
    </source>
</evidence>
<sequence>MVRDHAIAAIDECQSLSSSNSLSPADMIHIADKHHVEKWLKPAYMTLCEREEPILKEEAEKIGVEKVVMLAQARERLLKIKLEDTANMLTEATAAASQEKIQSSGPNTSPSDPQTPVPPGTQVKPGWRTIHPRASKSNLPNALTGWDMPMAPLSELSLPKSPLGSPLPQPRNEGGSWSSASSGATKIPSPISIPFPANSAASYFPEDIPVPLVEERQQTTGNSGMRTDDFFKQIFGVPFLPPAVSSPTTPKSK</sequence>
<comment type="caution">
    <text evidence="2">The sequence shown here is derived from an EMBL/GenBank/DDBJ whole genome shotgun (WGS) entry which is preliminary data.</text>
</comment>
<reference evidence="2 3" key="1">
    <citation type="submission" date="2024-05" db="EMBL/GenBank/DDBJ databases">
        <title>A draft genome resource for the thread blight pathogen Marasmius tenuissimus strain MS-2.</title>
        <authorList>
            <person name="Yulfo-Soto G.E."/>
            <person name="Baruah I.K."/>
            <person name="Amoako-Attah I."/>
            <person name="Bukari Y."/>
            <person name="Meinhardt L.W."/>
            <person name="Bailey B.A."/>
            <person name="Cohen S.P."/>
        </authorList>
    </citation>
    <scope>NUCLEOTIDE SEQUENCE [LARGE SCALE GENOMIC DNA]</scope>
    <source>
        <strain evidence="2 3">MS-2</strain>
    </source>
</reference>
<feature type="compositionally biased region" description="Low complexity" evidence="1">
    <location>
        <begin position="174"/>
        <end position="184"/>
    </location>
</feature>
<evidence type="ECO:0000256" key="1">
    <source>
        <dbReference type="SAM" id="MobiDB-lite"/>
    </source>
</evidence>
<proteinExistence type="predicted"/>
<name>A0ABR3ABA1_9AGAR</name>
<dbReference type="EMBL" id="JBBXMP010000004">
    <property type="protein sequence ID" value="KAL0071241.1"/>
    <property type="molecule type" value="Genomic_DNA"/>
</dbReference>
<organism evidence="2 3">
    <name type="scientific">Marasmius tenuissimus</name>
    <dbReference type="NCBI Taxonomy" id="585030"/>
    <lineage>
        <taxon>Eukaryota</taxon>
        <taxon>Fungi</taxon>
        <taxon>Dikarya</taxon>
        <taxon>Basidiomycota</taxon>
        <taxon>Agaricomycotina</taxon>
        <taxon>Agaricomycetes</taxon>
        <taxon>Agaricomycetidae</taxon>
        <taxon>Agaricales</taxon>
        <taxon>Marasmiineae</taxon>
        <taxon>Marasmiaceae</taxon>
        <taxon>Marasmius</taxon>
    </lineage>
</organism>
<feature type="compositionally biased region" description="Low complexity" evidence="1">
    <location>
        <begin position="157"/>
        <end position="166"/>
    </location>
</feature>
<gene>
    <name evidence="2" type="ORF">AAF712_001807</name>
</gene>
<accession>A0ABR3ABA1</accession>
<feature type="region of interest" description="Disordered" evidence="1">
    <location>
        <begin position="157"/>
        <end position="185"/>
    </location>
</feature>
<evidence type="ECO:0000313" key="3">
    <source>
        <dbReference type="Proteomes" id="UP001437256"/>
    </source>
</evidence>
<protein>
    <submittedName>
        <fullName evidence="2">Uncharacterized protein</fullName>
    </submittedName>
</protein>
<feature type="compositionally biased region" description="Polar residues" evidence="1">
    <location>
        <begin position="93"/>
        <end position="112"/>
    </location>
</feature>
<keyword evidence="3" id="KW-1185">Reference proteome</keyword>